<dbReference type="EMBL" id="LLXI01000255">
    <property type="protein sequence ID" value="PKY43460.1"/>
    <property type="molecule type" value="Genomic_DNA"/>
</dbReference>
<dbReference type="Proteomes" id="UP000234323">
    <property type="component" value="Unassembled WGS sequence"/>
</dbReference>
<dbReference type="AlphaFoldDB" id="A0A2I1G9Y8"/>
<organism evidence="2 3">
    <name type="scientific">Rhizophagus irregularis</name>
    <dbReference type="NCBI Taxonomy" id="588596"/>
    <lineage>
        <taxon>Eukaryota</taxon>
        <taxon>Fungi</taxon>
        <taxon>Fungi incertae sedis</taxon>
        <taxon>Mucoromycota</taxon>
        <taxon>Glomeromycotina</taxon>
        <taxon>Glomeromycetes</taxon>
        <taxon>Glomerales</taxon>
        <taxon>Glomeraceae</taxon>
        <taxon>Rhizophagus</taxon>
    </lineage>
</organism>
<dbReference type="VEuPathDB" id="FungiDB:RhiirFUN_022772"/>
<dbReference type="VEuPathDB" id="FungiDB:RhiirA1_507905"/>
<dbReference type="VEuPathDB" id="FungiDB:FUN_015931"/>
<protein>
    <submittedName>
        <fullName evidence="2">Uncharacterized protein</fullName>
    </submittedName>
</protein>
<keyword evidence="3" id="KW-1185">Reference proteome</keyword>
<gene>
    <name evidence="2" type="ORF">RhiirA4_457452</name>
</gene>
<feature type="region of interest" description="Disordered" evidence="1">
    <location>
        <begin position="85"/>
        <end position="151"/>
    </location>
</feature>
<comment type="caution">
    <text evidence="2">The sequence shown here is derived from an EMBL/GenBank/DDBJ whole genome shotgun (WGS) entry which is preliminary data.</text>
</comment>
<dbReference type="OrthoDB" id="2422622at2759"/>
<name>A0A2I1G9Y8_9GLOM</name>
<feature type="compositionally biased region" description="Polar residues" evidence="1">
    <location>
        <begin position="90"/>
        <end position="111"/>
    </location>
</feature>
<feature type="compositionally biased region" description="Basic residues" evidence="1">
    <location>
        <begin position="113"/>
        <end position="122"/>
    </location>
</feature>
<evidence type="ECO:0000313" key="2">
    <source>
        <dbReference type="EMBL" id="PKY43460.1"/>
    </source>
</evidence>
<evidence type="ECO:0000313" key="3">
    <source>
        <dbReference type="Proteomes" id="UP000234323"/>
    </source>
</evidence>
<accession>A0A2I1G9Y8</accession>
<proteinExistence type="predicted"/>
<evidence type="ECO:0000256" key="1">
    <source>
        <dbReference type="SAM" id="MobiDB-lite"/>
    </source>
</evidence>
<feature type="compositionally biased region" description="Basic and acidic residues" evidence="1">
    <location>
        <begin position="137"/>
        <end position="151"/>
    </location>
</feature>
<sequence length="169" mass="19090">MIKKQTTRVRKFLRSDATPLSAEAIDEIRNASKNIPNAERVMCKKHRIGASRYKDIINNRIPPEPTEEWRNIINSVRILPSHLVGDEESSQNLETASEVSTTLSDASSEKSITSKKSHRKGKAKMDDSAPPSTLLHMAEKKENRRDDSSMLVPDIEKLVNRCARLVAER</sequence>
<reference evidence="2 3" key="1">
    <citation type="submission" date="2015-10" db="EMBL/GenBank/DDBJ databases">
        <title>Genome analyses suggest a sexual origin of heterokaryosis in a supposedly ancient asexual fungus.</title>
        <authorList>
            <person name="Ropars J."/>
            <person name="Sedzielewska K."/>
            <person name="Noel J."/>
            <person name="Charron P."/>
            <person name="Farinelli L."/>
            <person name="Marton T."/>
            <person name="Kruger M."/>
            <person name="Pelin A."/>
            <person name="Brachmann A."/>
            <person name="Corradi N."/>
        </authorList>
    </citation>
    <scope>NUCLEOTIDE SEQUENCE [LARGE SCALE GENOMIC DNA]</scope>
    <source>
        <strain evidence="2 3">A4</strain>
    </source>
</reference>